<dbReference type="InterPro" id="IPR036812">
    <property type="entry name" value="NAD(P)_OxRdtase_dom_sf"/>
</dbReference>
<organism evidence="5 6">
    <name type="scientific">Haloarcula vallismortis ATCC 29715</name>
    <dbReference type="NCBI Taxonomy" id="662477"/>
    <lineage>
        <taxon>Archaea</taxon>
        <taxon>Methanobacteriati</taxon>
        <taxon>Methanobacteriota</taxon>
        <taxon>Stenosarchaea group</taxon>
        <taxon>Halobacteria</taxon>
        <taxon>Halobacteriales</taxon>
        <taxon>Haloarculaceae</taxon>
        <taxon>Haloarcula</taxon>
    </lineage>
</organism>
<dbReference type="Proteomes" id="UP000011534">
    <property type="component" value="Unassembled WGS sequence"/>
</dbReference>
<dbReference type="PANTHER" id="PTHR43827:SF3">
    <property type="entry name" value="NADP-DEPENDENT OXIDOREDUCTASE DOMAIN-CONTAINING PROTEIN"/>
    <property type="match status" value="1"/>
</dbReference>
<dbReference type="PIRSF" id="PIRSF000097">
    <property type="entry name" value="AKR"/>
    <property type="match status" value="1"/>
</dbReference>
<evidence type="ECO:0000313" key="5">
    <source>
        <dbReference type="EMBL" id="EMA01024.1"/>
    </source>
</evidence>
<dbReference type="EMBL" id="AOLQ01000069">
    <property type="protein sequence ID" value="EMA01024.1"/>
    <property type="molecule type" value="Genomic_DNA"/>
</dbReference>
<dbReference type="PROSITE" id="PS00798">
    <property type="entry name" value="ALDOKETO_REDUCTASE_1"/>
    <property type="match status" value="1"/>
</dbReference>
<dbReference type="InterPro" id="IPR020471">
    <property type="entry name" value="AKR"/>
</dbReference>
<keyword evidence="2" id="KW-0521">NADP</keyword>
<dbReference type="AlphaFoldDB" id="M0IZ38"/>
<dbReference type="InterPro" id="IPR018170">
    <property type="entry name" value="Aldo/ket_reductase_CS"/>
</dbReference>
<gene>
    <name evidence="5" type="ORF">C437_19557</name>
</gene>
<dbReference type="InterPro" id="IPR023210">
    <property type="entry name" value="NADP_OxRdtase_dom"/>
</dbReference>
<feature type="domain" description="NADP-dependent oxidoreductase" evidence="4">
    <location>
        <begin position="19"/>
        <end position="261"/>
    </location>
</feature>
<dbReference type="Pfam" id="PF00248">
    <property type="entry name" value="Aldo_ket_red"/>
    <property type="match status" value="1"/>
</dbReference>
<dbReference type="PRINTS" id="PR00069">
    <property type="entry name" value="ALDKETRDTASE"/>
</dbReference>
<dbReference type="PANTHER" id="PTHR43827">
    <property type="entry name" value="2,5-DIKETO-D-GLUCONIC ACID REDUCTASE"/>
    <property type="match status" value="1"/>
</dbReference>
<dbReference type="SUPFAM" id="SSF51430">
    <property type="entry name" value="NAD(P)-linked oxidoreductase"/>
    <property type="match status" value="1"/>
</dbReference>
<comment type="similarity">
    <text evidence="1">Belongs to the aldo/keto reductase family.</text>
</comment>
<accession>M0IZ38</accession>
<dbReference type="FunFam" id="3.20.20.100:FF:000002">
    <property type="entry name" value="2,5-diketo-D-gluconic acid reductase A"/>
    <property type="match status" value="1"/>
</dbReference>
<protein>
    <submittedName>
        <fullName evidence="5">Aldo/keto reductase</fullName>
    </submittedName>
</protein>
<comment type="caution">
    <text evidence="5">The sequence shown here is derived from an EMBL/GenBank/DDBJ whole genome shotgun (WGS) entry which is preliminary data.</text>
</comment>
<dbReference type="PATRIC" id="fig|662477.6.peg.3841"/>
<name>M0IZ38_HALVA</name>
<keyword evidence="6" id="KW-1185">Reference proteome</keyword>
<evidence type="ECO:0000256" key="1">
    <source>
        <dbReference type="ARBA" id="ARBA00007905"/>
    </source>
</evidence>
<evidence type="ECO:0000313" key="6">
    <source>
        <dbReference type="Proteomes" id="UP000011534"/>
    </source>
</evidence>
<dbReference type="PROSITE" id="PS00062">
    <property type="entry name" value="ALDOKETO_REDUCTASE_2"/>
    <property type="match status" value="1"/>
</dbReference>
<evidence type="ECO:0000259" key="4">
    <source>
        <dbReference type="Pfam" id="PF00248"/>
    </source>
</evidence>
<proteinExistence type="inferred from homology"/>
<reference evidence="5 6" key="1">
    <citation type="journal article" date="2014" name="PLoS Genet.">
        <title>Phylogenetically driven sequencing of extremely halophilic archaea reveals strategies for static and dynamic osmo-response.</title>
        <authorList>
            <person name="Becker E.A."/>
            <person name="Seitzer P.M."/>
            <person name="Tritt A."/>
            <person name="Larsen D."/>
            <person name="Krusor M."/>
            <person name="Yao A.I."/>
            <person name="Wu D."/>
            <person name="Madern D."/>
            <person name="Eisen J.A."/>
            <person name="Darling A.E."/>
            <person name="Facciotti M.T."/>
        </authorList>
    </citation>
    <scope>NUCLEOTIDE SEQUENCE [LARGE SCALE GENOMIC DNA]</scope>
    <source>
        <strain evidence="5 6">ATCC 29715</strain>
    </source>
</reference>
<evidence type="ECO:0000256" key="2">
    <source>
        <dbReference type="ARBA" id="ARBA00022857"/>
    </source>
</evidence>
<evidence type="ECO:0000256" key="3">
    <source>
        <dbReference type="ARBA" id="ARBA00023002"/>
    </source>
</evidence>
<dbReference type="GO" id="GO:1990002">
    <property type="term" value="F:methylglyoxal reductase (NADPH) (acetol producing) activity"/>
    <property type="evidence" value="ECO:0007669"/>
    <property type="project" value="TreeGrafter"/>
</dbReference>
<sequence length="279" mass="31242">MRTNSMDEIQVQGTSVPALGLGTWQLTGPSCTETVKSALEMGYRHIDTAQAYDNERQVGLGIEAATVDREDVFLTTKLDGSNRDERSVRRSTRESLNKLGTDYLDLLLIHWPNTPWMASLSETLGAMNDLVEEGLVRHIGVSNFSPSLLDRARTMSSAPIFTDQVQYHPYWDQRKLLDYCRIHDVLLTAYSPLARGGVLDDPALVQIGNRYGKSSAQVALRWLVQQEGVAAIPKASSRKHLEANMAIFDFELTDAEMERIRDPSKVKTGVQFVRSQLPF</sequence>
<dbReference type="GO" id="GO:0051596">
    <property type="term" value="P:methylglyoxal catabolic process"/>
    <property type="evidence" value="ECO:0007669"/>
    <property type="project" value="TreeGrafter"/>
</dbReference>
<dbReference type="Gene3D" id="3.20.20.100">
    <property type="entry name" value="NADP-dependent oxidoreductase domain"/>
    <property type="match status" value="1"/>
</dbReference>
<keyword evidence="3" id="KW-0560">Oxidoreductase</keyword>